<organism evidence="9 10">
    <name type="scientific">Hirschia baltica (strain ATCC 49814 / DSM 5838 / IFAM 1418)</name>
    <dbReference type="NCBI Taxonomy" id="582402"/>
    <lineage>
        <taxon>Bacteria</taxon>
        <taxon>Pseudomonadati</taxon>
        <taxon>Pseudomonadota</taxon>
        <taxon>Alphaproteobacteria</taxon>
        <taxon>Hyphomonadales</taxon>
        <taxon>Hyphomonadaceae</taxon>
        <taxon>Hirschia</taxon>
    </lineage>
</organism>
<name>C6XJR8_HIRBI</name>
<evidence type="ECO:0000313" key="9">
    <source>
        <dbReference type="EMBL" id="ACT59363.1"/>
    </source>
</evidence>
<feature type="transmembrane region" description="Helical" evidence="7">
    <location>
        <begin position="160"/>
        <end position="178"/>
    </location>
</feature>
<evidence type="ECO:0000313" key="10">
    <source>
        <dbReference type="Proteomes" id="UP000002745"/>
    </source>
</evidence>
<keyword evidence="4" id="KW-0249">Electron transport</keyword>
<keyword evidence="7" id="KW-0472">Membrane</keyword>
<evidence type="ECO:0000259" key="8">
    <source>
        <dbReference type="PROSITE" id="PS51379"/>
    </source>
</evidence>
<accession>C6XJR8</accession>
<keyword evidence="1" id="KW-0813">Transport</keyword>
<dbReference type="PROSITE" id="PS51379">
    <property type="entry name" value="4FE4S_FER_2"/>
    <property type="match status" value="1"/>
</dbReference>
<dbReference type="AlphaFoldDB" id="C6XJR8"/>
<evidence type="ECO:0000256" key="1">
    <source>
        <dbReference type="ARBA" id="ARBA00022448"/>
    </source>
</evidence>
<dbReference type="Proteomes" id="UP000002745">
    <property type="component" value="Chromosome"/>
</dbReference>
<dbReference type="SUPFAM" id="SSF54862">
    <property type="entry name" value="4Fe-4S ferredoxins"/>
    <property type="match status" value="1"/>
</dbReference>
<keyword evidence="5" id="KW-0408">Iron</keyword>
<keyword evidence="6" id="KW-0411">Iron-sulfur</keyword>
<feature type="transmembrane region" description="Helical" evidence="7">
    <location>
        <begin position="88"/>
        <end position="108"/>
    </location>
</feature>
<dbReference type="EMBL" id="CP001678">
    <property type="protein sequence ID" value="ACT59363.1"/>
    <property type="molecule type" value="Genomic_DNA"/>
</dbReference>
<dbReference type="eggNOG" id="COG0348">
    <property type="taxonomic scope" value="Bacteria"/>
</dbReference>
<dbReference type="InterPro" id="IPR017896">
    <property type="entry name" value="4Fe4S_Fe-S-bd"/>
</dbReference>
<dbReference type="InterPro" id="IPR009051">
    <property type="entry name" value="Helical_ferredxn"/>
</dbReference>
<dbReference type="Pfam" id="PF11614">
    <property type="entry name" value="FixG_C"/>
    <property type="match status" value="1"/>
</dbReference>
<evidence type="ECO:0000256" key="2">
    <source>
        <dbReference type="ARBA" id="ARBA00022485"/>
    </source>
</evidence>
<dbReference type="RefSeq" id="WP_015827513.1">
    <property type="nucleotide sequence ID" value="NC_012982.1"/>
</dbReference>
<dbReference type="InterPro" id="IPR032879">
    <property type="entry name" value="FixG_C"/>
</dbReference>
<proteinExistence type="predicted"/>
<feature type="domain" description="4Fe-4S ferredoxin-type" evidence="8">
    <location>
        <begin position="255"/>
        <end position="284"/>
    </location>
</feature>
<dbReference type="Gene3D" id="2.60.40.10">
    <property type="entry name" value="Immunoglobulins"/>
    <property type="match status" value="1"/>
</dbReference>
<dbReference type="InterPro" id="IPR014116">
    <property type="entry name" value="Cyt_c_oxidase_cbb3_FixG"/>
</dbReference>
<dbReference type="GO" id="GO:0046872">
    <property type="term" value="F:metal ion binding"/>
    <property type="evidence" value="ECO:0007669"/>
    <property type="project" value="UniProtKB-KW"/>
</dbReference>
<evidence type="ECO:0000256" key="3">
    <source>
        <dbReference type="ARBA" id="ARBA00022723"/>
    </source>
</evidence>
<dbReference type="PANTHER" id="PTHR30176">
    <property type="entry name" value="FERREDOXIN-TYPE PROTEIN NAPH"/>
    <property type="match status" value="1"/>
</dbReference>
<evidence type="ECO:0000256" key="5">
    <source>
        <dbReference type="ARBA" id="ARBA00023004"/>
    </source>
</evidence>
<dbReference type="PROSITE" id="PS00198">
    <property type="entry name" value="4FE4S_FER_1"/>
    <property type="match status" value="1"/>
</dbReference>
<dbReference type="InterPro" id="IPR051684">
    <property type="entry name" value="Electron_Trans/Redox"/>
</dbReference>
<dbReference type="OrthoDB" id="9811700at2"/>
<dbReference type="GO" id="GO:0051539">
    <property type="term" value="F:4 iron, 4 sulfur cluster binding"/>
    <property type="evidence" value="ECO:0007669"/>
    <property type="project" value="UniProtKB-KW"/>
</dbReference>
<dbReference type="NCBIfam" id="TIGR02745">
    <property type="entry name" value="ccoG_rdxA_fixG"/>
    <property type="match status" value="1"/>
</dbReference>
<dbReference type="InterPro" id="IPR017900">
    <property type="entry name" value="4Fe4S_Fe_S_CS"/>
</dbReference>
<feature type="transmembrane region" description="Helical" evidence="7">
    <location>
        <begin position="33"/>
        <end position="52"/>
    </location>
</feature>
<dbReference type="Pfam" id="PF12801">
    <property type="entry name" value="Fer4_5"/>
    <property type="match status" value="1"/>
</dbReference>
<dbReference type="Gene3D" id="1.10.1060.10">
    <property type="entry name" value="Alpha-helical ferredoxin"/>
    <property type="match status" value="1"/>
</dbReference>
<dbReference type="InterPro" id="IPR013783">
    <property type="entry name" value="Ig-like_fold"/>
</dbReference>
<evidence type="ECO:0000256" key="6">
    <source>
        <dbReference type="ARBA" id="ARBA00023014"/>
    </source>
</evidence>
<sequence>MYNNVTPPPPGQSALYKAREPIYPQLVSGKFRTIKWVVLVFALAVYYILPWLRWDRGLDAPNQAVLADFAGGRFYFFFLEIWPQEIYYITGLLILASLGLFLVTSLFGRVWCGYACPQTVWTDLFIAVERIFEGDRNARIKLDRAPLSVNKALRKVGKHIVWLFISFATGGALILYYHDAPTLFANFFTGDAEVSAYVFAGILTFTTYALAGTMREQVCTYLCPWPRIQAALTDEHALNVTYRWDRGEPRGAHKKNTSWDGRGDCIDCNACVVACPVGIDIRHGAQLECIHCALCIDACDTIMKRVDRPTGLIAYDTDKNVQARSEGKPAVYNMLRPRVILYAFLIAAISCIMVYGLSTRSTFELNVIKDRSPPFVKLSNGDIRNGYSIKLVNKKSEDREVLITASGINGLDLKIIGNDDTDKTIIMSGEHVDRFRILITVPEADKHKSGKHLIIEAKDVATGDIQSNRVFFAIPKRDD</sequence>
<evidence type="ECO:0000256" key="4">
    <source>
        <dbReference type="ARBA" id="ARBA00022982"/>
    </source>
</evidence>
<gene>
    <name evidence="9" type="ordered locus">Hbal_1675</name>
</gene>
<keyword evidence="10" id="KW-1185">Reference proteome</keyword>
<feature type="transmembrane region" description="Helical" evidence="7">
    <location>
        <begin position="339"/>
        <end position="357"/>
    </location>
</feature>
<keyword evidence="7" id="KW-0812">Transmembrane</keyword>
<dbReference type="PANTHER" id="PTHR30176:SF3">
    <property type="entry name" value="FERREDOXIN-TYPE PROTEIN NAPH"/>
    <property type="match status" value="1"/>
</dbReference>
<dbReference type="KEGG" id="hba:Hbal_1675"/>
<feature type="transmembrane region" description="Helical" evidence="7">
    <location>
        <begin position="194"/>
        <end position="211"/>
    </location>
</feature>
<protein>
    <submittedName>
        <fullName evidence="9">Cytochrome c oxidase accessory protein CcoG</fullName>
    </submittedName>
</protein>
<dbReference type="STRING" id="582402.Hbal_1675"/>
<dbReference type="GO" id="GO:0005886">
    <property type="term" value="C:plasma membrane"/>
    <property type="evidence" value="ECO:0007669"/>
    <property type="project" value="TreeGrafter"/>
</dbReference>
<reference evidence="10" key="1">
    <citation type="journal article" date="2011" name="J. Bacteriol.">
        <title>Genome sequences of eight morphologically diverse alphaproteobacteria.</title>
        <authorList>
            <consortium name="US DOE Joint Genome Institute"/>
            <person name="Brown P.J."/>
            <person name="Kysela D.T."/>
            <person name="Buechlein A."/>
            <person name="Hemmerich C."/>
            <person name="Brun Y.V."/>
        </authorList>
    </citation>
    <scope>NUCLEOTIDE SEQUENCE [LARGE SCALE GENOMIC DNA]</scope>
    <source>
        <strain evidence="10">ATCC 49814 / DSM 5838 / IFAM 1418</strain>
    </source>
</reference>
<keyword evidence="2" id="KW-0004">4Fe-4S</keyword>
<keyword evidence="7" id="KW-1133">Transmembrane helix</keyword>
<evidence type="ECO:0000256" key="7">
    <source>
        <dbReference type="SAM" id="Phobius"/>
    </source>
</evidence>
<keyword evidence="3" id="KW-0479">Metal-binding</keyword>
<dbReference type="Pfam" id="PF13746">
    <property type="entry name" value="Fer4_18"/>
    <property type="match status" value="1"/>
</dbReference>
<dbReference type="HOGENOM" id="CLU_032118_0_0_5"/>